<evidence type="ECO:0000256" key="1">
    <source>
        <dbReference type="SAM" id="MobiDB-lite"/>
    </source>
</evidence>
<dbReference type="InParanoid" id="A0A316V240"/>
<feature type="region of interest" description="Disordered" evidence="1">
    <location>
        <begin position="83"/>
        <end position="158"/>
    </location>
</feature>
<dbReference type="RefSeq" id="XP_025351931.1">
    <property type="nucleotide sequence ID" value="XM_025497962.1"/>
</dbReference>
<protein>
    <submittedName>
        <fullName evidence="2">Uncharacterized protein</fullName>
    </submittedName>
</protein>
<feature type="compositionally biased region" description="Polar residues" evidence="1">
    <location>
        <begin position="11"/>
        <end position="20"/>
    </location>
</feature>
<feature type="region of interest" description="Disordered" evidence="1">
    <location>
        <begin position="1"/>
        <end position="41"/>
    </location>
</feature>
<dbReference type="AlphaFoldDB" id="A0A316V240"/>
<feature type="compositionally biased region" description="Basic and acidic residues" evidence="1">
    <location>
        <begin position="1"/>
        <end position="10"/>
    </location>
</feature>
<keyword evidence="3" id="KW-1185">Reference proteome</keyword>
<dbReference type="EMBL" id="KZ819607">
    <property type="protein sequence ID" value="PWN31629.1"/>
    <property type="molecule type" value="Genomic_DNA"/>
</dbReference>
<feature type="compositionally biased region" description="Basic residues" evidence="1">
    <location>
        <begin position="31"/>
        <end position="40"/>
    </location>
</feature>
<reference evidence="2 3" key="1">
    <citation type="journal article" date="2018" name="Mol. Biol. Evol.">
        <title>Broad Genomic Sampling Reveals a Smut Pathogenic Ancestry of the Fungal Clade Ustilaginomycotina.</title>
        <authorList>
            <person name="Kijpornyongpan T."/>
            <person name="Mondo S.J."/>
            <person name="Barry K."/>
            <person name="Sandor L."/>
            <person name="Lee J."/>
            <person name="Lipzen A."/>
            <person name="Pangilinan J."/>
            <person name="LaButti K."/>
            <person name="Hainaut M."/>
            <person name="Henrissat B."/>
            <person name="Grigoriev I.V."/>
            <person name="Spatafora J.W."/>
            <person name="Aime M.C."/>
        </authorList>
    </citation>
    <scope>NUCLEOTIDE SEQUENCE [LARGE SCALE GENOMIC DNA]</scope>
    <source>
        <strain evidence="2 3">MCA 3882</strain>
    </source>
</reference>
<gene>
    <name evidence="2" type="ORF">FA14DRAFT_158441</name>
</gene>
<evidence type="ECO:0000313" key="2">
    <source>
        <dbReference type="EMBL" id="PWN31629.1"/>
    </source>
</evidence>
<proteinExistence type="predicted"/>
<organism evidence="2 3">
    <name type="scientific">Meira miltonrushii</name>
    <dbReference type="NCBI Taxonomy" id="1280837"/>
    <lineage>
        <taxon>Eukaryota</taxon>
        <taxon>Fungi</taxon>
        <taxon>Dikarya</taxon>
        <taxon>Basidiomycota</taxon>
        <taxon>Ustilaginomycotina</taxon>
        <taxon>Exobasidiomycetes</taxon>
        <taxon>Exobasidiales</taxon>
        <taxon>Brachybasidiaceae</taxon>
        <taxon>Meira</taxon>
    </lineage>
</organism>
<dbReference type="GeneID" id="37019743"/>
<feature type="compositionally biased region" description="Basic and acidic residues" evidence="1">
    <location>
        <begin position="83"/>
        <end position="128"/>
    </location>
</feature>
<dbReference type="Proteomes" id="UP000245771">
    <property type="component" value="Unassembled WGS sequence"/>
</dbReference>
<accession>A0A316V240</accession>
<name>A0A316V240_9BASI</name>
<sequence length="158" mass="18944">MANRNDEKANESTTTNSLSELQRKRLANNAKQRRRYQKVKKNPEAYANLLKSRRENKIRRFQKADDKTKAEIRLKHVRANLISERKRRERDPSYRKYDARAEVRKRVREGRGTEEDKQRLREINEKNKLSKMKSRSAKEASLSMENERSPKKRRTSKS</sequence>
<evidence type="ECO:0000313" key="3">
    <source>
        <dbReference type="Proteomes" id="UP000245771"/>
    </source>
</evidence>